<feature type="repeat" description="TPR" evidence="3">
    <location>
        <begin position="288"/>
        <end position="321"/>
    </location>
</feature>
<dbReference type="EMBL" id="CP001344">
    <property type="protein sequence ID" value="ACL44376.1"/>
    <property type="molecule type" value="Genomic_DNA"/>
</dbReference>
<dbReference type="OrthoDB" id="457590at2"/>
<dbReference type="InterPro" id="IPR019734">
    <property type="entry name" value="TPR_rpt"/>
</dbReference>
<dbReference type="InterPro" id="IPR013105">
    <property type="entry name" value="TPR_2"/>
</dbReference>
<dbReference type="Pfam" id="PF07719">
    <property type="entry name" value="TPR_2"/>
    <property type="match status" value="1"/>
</dbReference>
<gene>
    <name evidence="5" type="ordered locus">Cyan7425_2011</name>
</gene>
<dbReference type="PANTHER" id="PTHR44943">
    <property type="entry name" value="CELLULOSE SYNTHASE OPERON PROTEIN C"/>
    <property type="match status" value="1"/>
</dbReference>
<feature type="domain" description="Schlafen AlbA-2" evidence="4">
    <location>
        <begin position="17"/>
        <end position="151"/>
    </location>
</feature>
<dbReference type="SUPFAM" id="SSF48452">
    <property type="entry name" value="TPR-like"/>
    <property type="match status" value="1"/>
</dbReference>
<dbReference type="InterPro" id="IPR007421">
    <property type="entry name" value="Schlafen_AlbA_2_dom"/>
</dbReference>
<dbReference type="Gene3D" id="3.30.950.30">
    <property type="entry name" value="Schlafen, AAA domain"/>
    <property type="match status" value="1"/>
</dbReference>
<name>B8HTF0_CYAP4</name>
<evidence type="ECO:0000256" key="1">
    <source>
        <dbReference type="ARBA" id="ARBA00022737"/>
    </source>
</evidence>
<accession>B8HTF0</accession>
<reference evidence="5" key="1">
    <citation type="submission" date="2009-01" db="EMBL/GenBank/DDBJ databases">
        <title>Complete sequence of chromosome Cyanothece sp. PCC 7425.</title>
        <authorList>
            <consortium name="US DOE Joint Genome Institute"/>
            <person name="Lucas S."/>
            <person name="Copeland A."/>
            <person name="Lapidus A."/>
            <person name="Glavina del Rio T."/>
            <person name="Dalin E."/>
            <person name="Tice H."/>
            <person name="Bruce D."/>
            <person name="Goodwin L."/>
            <person name="Pitluck S."/>
            <person name="Sims D."/>
            <person name="Meineke L."/>
            <person name="Brettin T."/>
            <person name="Detter J.C."/>
            <person name="Han C."/>
            <person name="Larimer F."/>
            <person name="Land M."/>
            <person name="Hauser L."/>
            <person name="Kyrpides N."/>
            <person name="Ovchinnikova G."/>
            <person name="Liberton M."/>
            <person name="Stoeckel J."/>
            <person name="Banerjee A."/>
            <person name="Singh A."/>
            <person name="Page L."/>
            <person name="Sato H."/>
            <person name="Zhao L."/>
            <person name="Sherman L."/>
            <person name="Pakrasi H."/>
            <person name="Richardson P."/>
        </authorList>
    </citation>
    <scope>NUCLEOTIDE SEQUENCE</scope>
    <source>
        <strain evidence="5">PCC 7425</strain>
    </source>
</reference>
<dbReference type="PANTHER" id="PTHR44943:SF8">
    <property type="entry name" value="TPR REPEAT-CONTAINING PROTEIN MJ0263"/>
    <property type="match status" value="1"/>
</dbReference>
<dbReference type="AlphaFoldDB" id="B8HTF0"/>
<organism evidence="5">
    <name type="scientific">Cyanothece sp. (strain PCC 7425 / ATCC 29141)</name>
    <dbReference type="NCBI Taxonomy" id="395961"/>
    <lineage>
        <taxon>Bacteria</taxon>
        <taxon>Bacillati</taxon>
        <taxon>Cyanobacteriota</taxon>
        <taxon>Cyanophyceae</taxon>
        <taxon>Gomontiellales</taxon>
        <taxon>Cyanothecaceae</taxon>
        <taxon>Cyanothece</taxon>
    </lineage>
</organism>
<dbReference type="STRING" id="395961.Cyan7425_2011"/>
<protein>
    <submittedName>
        <fullName evidence="5">AAA-4 family protein</fullName>
    </submittedName>
</protein>
<dbReference type="eggNOG" id="COG0457">
    <property type="taxonomic scope" value="Bacteria"/>
</dbReference>
<dbReference type="Pfam" id="PF04326">
    <property type="entry name" value="SLFN_AlbA_2"/>
    <property type="match status" value="1"/>
</dbReference>
<feature type="repeat" description="TPR" evidence="3">
    <location>
        <begin position="254"/>
        <end position="287"/>
    </location>
</feature>
<evidence type="ECO:0000313" key="5">
    <source>
        <dbReference type="EMBL" id="ACL44376.1"/>
    </source>
</evidence>
<dbReference type="SMART" id="SM00028">
    <property type="entry name" value="TPR"/>
    <property type="match status" value="3"/>
</dbReference>
<dbReference type="HOGENOM" id="CLU_810669_0_0_3"/>
<evidence type="ECO:0000256" key="2">
    <source>
        <dbReference type="ARBA" id="ARBA00022803"/>
    </source>
</evidence>
<evidence type="ECO:0000256" key="3">
    <source>
        <dbReference type="PROSITE-ProRule" id="PRU00339"/>
    </source>
</evidence>
<dbReference type="InterPro" id="IPR038461">
    <property type="entry name" value="Schlafen_AlbA_2_dom_sf"/>
</dbReference>
<keyword evidence="2 3" id="KW-0802">TPR repeat</keyword>
<keyword evidence="1" id="KW-0677">Repeat</keyword>
<sequence length="342" mass="39021">MNTDQTFIKGNIFSTKEGEVTEFKDLEKSKKPAFRITNDTEEYIVGFLNASVLGKIYFGIKDDGEIIGICLSRSEQDDIEKLIPNKLRNTDPRISPSYYKIEIKNLYDINEILIENLFIVIVSVIHRATKFPYRTSDRGVYLRKGTTNMHLSSEEICEELKIREQKRIRIEMEEVEIELTNKPNDLHLLKHKAKLATYLGDADLVAAIYEKILYLSSNKAQTQVELATIFKSIGAPERALESLSEALRTDGKDPELLQQKGNTLLSMNRAEEALDSYNAAESIIPDNYVLLTQKGIVLCRLGKYQEAISLFNKALSILPSYRAAKYEKVKAYKMMLSKSRKT</sequence>
<evidence type="ECO:0000259" key="4">
    <source>
        <dbReference type="Pfam" id="PF04326"/>
    </source>
</evidence>
<dbReference type="Gene3D" id="1.25.40.10">
    <property type="entry name" value="Tetratricopeptide repeat domain"/>
    <property type="match status" value="2"/>
</dbReference>
<proteinExistence type="predicted"/>
<dbReference type="Pfam" id="PF13181">
    <property type="entry name" value="TPR_8"/>
    <property type="match status" value="1"/>
</dbReference>
<dbReference type="PROSITE" id="PS50005">
    <property type="entry name" value="TPR"/>
    <property type="match status" value="2"/>
</dbReference>
<dbReference type="KEGG" id="cyn:Cyan7425_2011"/>
<dbReference type="InterPro" id="IPR011990">
    <property type="entry name" value="TPR-like_helical_dom_sf"/>
</dbReference>
<dbReference type="InterPro" id="IPR051685">
    <property type="entry name" value="Ycf3/AcsC/BcsC/TPR_MFPF"/>
</dbReference>